<dbReference type="InterPro" id="IPR039609">
    <property type="entry name" value="VQ_15/22"/>
</dbReference>
<dbReference type="PANTHER" id="PTHR33179">
    <property type="entry name" value="VQ MOTIF-CONTAINING PROTEIN"/>
    <property type="match status" value="1"/>
</dbReference>
<sequence>MQSSEEFWEQSFEEIIATIPDLFFDDPFPPPGLSPWPARSIGPGPKGSPTGPRGRVGKPVARKARPRPSKKAPATTLLAADPGNFRALVQQFTGRRSEGPLLRAYKGPINLNFKQRSFYPVDRNLEESDRRFLPFGGKIDDSAANGRDRVEFDEDFGDQLIVSSQSDGNDHALTCDGDFDVSEDGFWGREVEAGGGGCDAVLAGAVDPELWGTRFVIRFVGWFG</sequence>
<comment type="caution">
    <text evidence="3">The sequence shown here is derived from an EMBL/GenBank/DDBJ whole genome shotgun (WGS) entry which is preliminary data.</text>
</comment>
<feature type="compositionally biased region" description="Basic residues" evidence="1">
    <location>
        <begin position="60"/>
        <end position="70"/>
    </location>
</feature>
<dbReference type="InterPro" id="IPR008889">
    <property type="entry name" value="VQ"/>
</dbReference>
<evidence type="ECO:0000259" key="2">
    <source>
        <dbReference type="Pfam" id="PF05678"/>
    </source>
</evidence>
<dbReference type="EMBL" id="PNBA02000017">
    <property type="protein sequence ID" value="KAG6393923.1"/>
    <property type="molecule type" value="Genomic_DNA"/>
</dbReference>
<protein>
    <recommendedName>
        <fullName evidence="2">VQ domain-containing protein</fullName>
    </recommendedName>
</protein>
<dbReference type="Pfam" id="PF05678">
    <property type="entry name" value="VQ"/>
    <property type="match status" value="1"/>
</dbReference>
<feature type="domain" description="VQ" evidence="2">
    <location>
        <begin position="73"/>
        <end position="96"/>
    </location>
</feature>
<organism evidence="3">
    <name type="scientific">Salvia splendens</name>
    <name type="common">Scarlet sage</name>
    <dbReference type="NCBI Taxonomy" id="180675"/>
    <lineage>
        <taxon>Eukaryota</taxon>
        <taxon>Viridiplantae</taxon>
        <taxon>Streptophyta</taxon>
        <taxon>Embryophyta</taxon>
        <taxon>Tracheophyta</taxon>
        <taxon>Spermatophyta</taxon>
        <taxon>Magnoliopsida</taxon>
        <taxon>eudicotyledons</taxon>
        <taxon>Gunneridae</taxon>
        <taxon>Pentapetalae</taxon>
        <taxon>asterids</taxon>
        <taxon>lamiids</taxon>
        <taxon>Lamiales</taxon>
        <taxon>Lamiaceae</taxon>
        <taxon>Nepetoideae</taxon>
        <taxon>Mentheae</taxon>
        <taxon>Salviinae</taxon>
        <taxon>Salvia</taxon>
        <taxon>Salvia subgen. Calosphace</taxon>
        <taxon>core Calosphace</taxon>
    </lineage>
</organism>
<dbReference type="PANTHER" id="PTHR33179:SF29">
    <property type="entry name" value="OS06G0666400 PROTEIN"/>
    <property type="match status" value="1"/>
</dbReference>
<reference evidence="3" key="1">
    <citation type="submission" date="2018-01" db="EMBL/GenBank/DDBJ databases">
        <authorList>
            <person name="Mao J.F."/>
        </authorList>
    </citation>
    <scope>NUCLEOTIDE SEQUENCE</scope>
    <source>
        <strain evidence="3">Huo1</strain>
        <tissue evidence="3">Leaf</tissue>
    </source>
</reference>
<evidence type="ECO:0000313" key="4">
    <source>
        <dbReference type="Proteomes" id="UP000298416"/>
    </source>
</evidence>
<reference evidence="3" key="2">
    <citation type="submission" date="2020-08" db="EMBL/GenBank/DDBJ databases">
        <title>Plant Genome Project.</title>
        <authorList>
            <person name="Zhang R.-G."/>
        </authorList>
    </citation>
    <scope>NUCLEOTIDE SEQUENCE</scope>
    <source>
        <strain evidence="3">Huo1</strain>
        <tissue evidence="3">Leaf</tissue>
    </source>
</reference>
<evidence type="ECO:0000256" key="1">
    <source>
        <dbReference type="SAM" id="MobiDB-lite"/>
    </source>
</evidence>
<name>A0A8X8WFE1_SALSN</name>
<proteinExistence type="predicted"/>
<evidence type="ECO:0000313" key="3">
    <source>
        <dbReference type="EMBL" id="KAG6393923.1"/>
    </source>
</evidence>
<dbReference type="AlphaFoldDB" id="A0A8X8WFE1"/>
<gene>
    <name evidence="3" type="ORF">SASPL_144498</name>
</gene>
<accession>A0A8X8WFE1</accession>
<dbReference type="Proteomes" id="UP000298416">
    <property type="component" value="Unassembled WGS sequence"/>
</dbReference>
<keyword evidence="4" id="KW-1185">Reference proteome</keyword>
<feature type="region of interest" description="Disordered" evidence="1">
    <location>
        <begin position="22"/>
        <end position="77"/>
    </location>
</feature>